<dbReference type="PROSITE" id="PS01076">
    <property type="entry name" value="ACETATE_KINASE_2"/>
    <property type="match status" value="1"/>
</dbReference>
<evidence type="ECO:0000256" key="5">
    <source>
        <dbReference type="ARBA" id="ARBA00022741"/>
    </source>
</evidence>
<evidence type="ECO:0000256" key="2">
    <source>
        <dbReference type="ARBA" id="ARBA00008748"/>
    </source>
</evidence>
<dbReference type="PANTHER" id="PTHR21060">
    <property type="entry name" value="ACETATE KINASE"/>
    <property type="match status" value="1"/>
</dbReference>
<proteinExistence type="inferred from homology"/>
<keyword evidence="4 9" id="KW-0808">Transferase</keyword>
<evidence type="ECO:0000256" key="6">
    <source>
        <dbReference type="ARBA" id="ARBA00022777"/>
    </source>
</evidence>
<keyword evidence="6 9" id="KW-0418">Kinase</keyword>
<dbReference type="PRINTS" id="PR00471">
    <property type="entry name" value="ACETATEKNASE"/>
</dbReference>
<evidence type="ECO:0000256" key="9">
    <source>
        <dbReference type="HAMAP-Rule" id="MF_00542"/>
    </source>
</evidence>
<evidence type="ECO:0000256" key="7">
    <source>
        <dbReference type="ARBA" id="ARBA00022840"/>
    </source>
</evidence>
<keyword evidence="12" id="KW-1185">Reference proteome</keyword>
<dbReference type="PIRSF" id="PIRSF036458">
    <property type="entry name" value="Butyrate_kin"/>
    <property type="match status" value="1"/>
</dbReference>
<dbReference type="InterPro" id="IPR023865">
    <property type="entry name" value="Aliphatic_acid_kinase_CS"/>
</dbReference>
<gene>
    <name evidence="9 11" type="primary">buk</name>
    <name evidence="11" type="ORF">H8S08_10570</name>
</gene>
<name>A0ABR7CQ27_9BACT</name>
<evidence type="ECO:0000313" key="11">
    <source>
        <dbReference type="EMBL" id="MBC5617455.1"/>
    </source>
</evidence>
<dbReference type="CDD" id="cd24011">
    <property type="entry name" value="ASKHA_NBD_BK"/>
    <property type="match status" value="1"/>
</dbReference>
<dbReference type="NCBIfam" id="NF002834">
    <property type="entry name" value="PRK03011.1-5"/>
    <property type="match status" value="1"/>
</dbReference>
<comment type="subcellular location">
    <subcellularLocation>
        <location evidence="1 9">Cytoplasm</location>
    </subcellularLocation>
</comment>
<keyword evidence="3 9" id="KW-0963">Cytoplasm</keyword>
<evidence type="ECO:0000256" key="10">
    <source>
        <dbReference type="RuleBase" id="RU003835"/>
    </source>
</evidence>
<dbReference type="Gene3D" id="3.30.420.40">
    <property type="match status" value="2"/>
</dbReference>
<dbReference type="NCBIfam" id="TIGR02707">
    <property type="entry name" value="butyr_kinase"/>
    <property type="match status" value="1"/>
</dbReference>
<protein>
    <recommendedName>
        <fullName evidence="9">Probable butyrate kinase</fullName>
        <shortName evidence="9">BK</shortName>
        <ecNumber evidence="9">2.7.2.7</ecNumber>
    </recommendedName>
    <alternativeName>
        <fullName evidence="9">Branched-chain carboxylic acid kinase</fullName>
    </alternativeName>
</protein>
<keyword evidence="5 9" id="KW-0547">Nucleotide-binding</keyword>
<evidence type="ECO:0000256" key="8">
    <source>
        <dbReference type="ARBA" id="ARBA00048596"/>
    </source>
</evidence>
<sequence>MKQYGILAINPGSTSTKIAVYLDETEAMSRTIRHSAEELRPFARVTDQFGFRRDLILKVLEEEGIALDSLSAVIGRGGLVKPIASGVYEVNDALRRDLIHAPQGEHASNLGGLLAVEIASRVPDAKAYIADPVVVDELDDVARVCGHALFRRVSIFHALNQKAVSRIYAARVGRKYDELNLIVAHLGGGISVGAHRGGRVIDVNNALDGDGAFSPERSGTLPAGQLVKLCFSGQYTEAQIRRMLCGSGGLVSLAGSNSVQELLERAKQGDRACERIIYAMAYNVAKEIGAMAAVLGGRVDAILITGGIAYSGTVCDAIRERVSFIAPVEVIPGEDEMGALAENALRVLRGEEMPKKYE</sequence>
<keyword evidence="7 9" id="KW-0067">ATP-binding</keyword>
<comment type="caution">
    <text evidence="11">The sequence shown here is derived from an EMBL/GenBank/DDBJ whole genome shotgun (WGS) entry which is preliminary data.</text>
</comment>
<dbReference type="GO" id="GO:0047761">
    <property type="term" value="F:butyrate kinase activity"/>
    <property type="evidence" value="ECO:0007669"/>
    <property type="project" value="UniProtKB-EC"/>
</dbReference>
<evidence type="ECO:0000256" key="4">
    <source>
        <dbReference type="ARBA" id="ARBA00022679"/>
    </source>
</evidence>
<evidence type="ECO:0000256" key="1">
    <source>
        <dbReference type="ARBA" id="ARBA00004496"/>
    </source>
</evidence>
<dbReference type="RefSeq" id="WP_101570582.1">
    <property type="nucleotide sequence ID" value="NZ_JACOOK010000006.1"/>
</dbReference>
<evidence type="ECO:0000256" key="3">
    <source>
        <dbReference type="ARBA" id="ARBA00022490"/>
    </source>
</evidence>
<evidence type="ECO:0000313" key="12">
    <source>
        <dbReference type="Proteomes" id="UP000636891"/>
    </source>
</evidence>
<dbReference type="SUPFAM" id="SSF53067">
    <property type="entry name" value="Actin-like ATPase domain"/>
    <property type="match status" value="2"/>
</dbReference>
<dbReference type="Proteomes" id="UP000636891">
    <property type="component" value="Unassembled WGS sequence"/>
</dbReference>
<accession>A0ABR7CQ27</accession>
<dbReference type="InterPro" id="IPR011245">
    <property type="entry name" value="Butyrate_kin"/>
</dbReference>
<dbReference type="InterPro" id="IPR000890">
    <property type="entry name" value="Aliphatic_acid_kin_short-chain"/>
</dbReference>
<dbReference type="InterPro" id="IPR043129">
    <property type="entry name" value="ATPase_NBD"/>
</dbReference>
<comment type="catalytic activity">
    <reaction evidence="8 9">
        <text>butanoate + ATP = butanoyl phosphate + ADP</text>
        <dbReference type="Rhea" id="RHEA:13585"/>
        <dbReference type="ChEBI" id="CHEBI:17968"/>
        <dbReference type="ChEBI" id="CHEBI:30616"/>
        <dbReference type="ChEBI" id="CHEBI:58079"/>
        <dbReference type="ChEBI" id="CHEBI:456216"/>
        <dbReference type="EC" id="2.7.2.7"/>
    </reaction>
</comment>
<dbReference type="PANTHER" id="PTHR21060:SF3">
    <property type="entry name" value="BUTYRATE KINASE 2-RELATED"/>
    <property type="match status" value="1"/>
</dbReference>
<dbReference type="EMBL" id="JACOOK010000006">
    <property type="protein sequence ID" value="MBC5617455.1"/>
    <property type="molecule type" value="Genomic_DNA"/>
</dbReference>
<organism evidence="11 12">
    <name type="scientific">Alistipes hominis</name>
    <dbReference type="NCBI Taxonomy" id="2763015"/>
    <lineage>
        <taxon>Bacteria</taxon>
        <taxon>Pseudomonadati</taxon>
        <taxon>Bacteroidota</taxon>
        <taxon>Bacteroidia</taxon>
        <taxon>Bacteroidales</taxon>
        <taxon>Rikenellaceae</taxon>
        <taxon>Alistipes</taxon>
    </lineage>
</organism>
<dbReference type="Pfam" id="PF00871">
    <property type="entry name" value="Acetate_kinase"/>
    <property type="match status" value="1"/>
</dbReference>
<dbReference type="HAMAP" id="MF_00542">
    <property type="entry name" value="Butyrate_kinase"/>
    <property type="match status" value="1"/>
</dbReference>
<reference evidence="11 12" key="1">
    <citation type="submission" date="2020-08" db="EMBL/GenBank/DDBJ databases">
        <title>Genome public.</title>
        <authorList>
            <person name="Liu C."/>
            <person name="Sun Q."/>
        </authorList>
    </citation>
    <scope>NUCLEOTIDE SEQUENCE [LARGE SCALE GENOMIC DNA]</scope>
    <source>
        <strain evidence="11 12">New-7</strain>
    </source>
</reference>
<dbReference type="EC" id="2.7.2.7" evidence="9"/>
<dbReference type="PROSITE" id="PS01075">
    <property type="entry name" value="ACETATE_KINASE_1"/>
    <property type="match status" value="1"/>
</dbReference>
<comment type="similarity">
    <text evidence="2 9 10">Belongs to the acetokinase family.</text>
</comment>